<dbReference type="PANTHER" id="PTHR43849">
    <property type="entry name" value="BLL3936 PROTEIN"/>
    <property type="match status" value="1"/>
</dbReference>
<feature type="transmembrane region" description="Helical" evidence="1">
    <location>
        <begin position="123"/>
        <end position="141"/>
    </location>
</feature>
<feature type="transmembrane region" description="Helical" evidence="1">
    <location>
        <begin position="93"/>
        <end position="111"/>
    </location>
</feature>
<evidence type="ECO:0000259" key="2">
    <source>
        <dbReference type="Pfam" id="PF06808"/>
    </source>
</evidence>
<keyword evidence="1" id="KW-0812">Transmembrane</keyword>
<proteinExistence type="predicted"/>
<comment type="caution">
    <text evidence="3">The sequence shown here is derived from an EMBL/GenBank/DDBJ whole genome shotgun (WGS) entry which is preliminary data.</text>
</comment>
<dbReference type="EMBL" id="JAGGKT010000016">
    <property type="protein sequence ID" value="MBP1934063.1"/>
    <property type="molecule type" value="Genomic_DNA"/>
</dbReference>
<name>A0ABS4GUX5_9BACL</name>
<gene>
    <name evidence="3" type="ORF">J2Z37_004080</name>
</gene>
<feature type="transmembrane region" description="Helical" evidence="1">
    <location>
        <begin position="318"/>
        <end position="339"/>
    </location>
</feature>
<accession>A0ABS4GUX5</accession>
<feature type="transmembrane region" description="Helical" evidence="1">
    <location>
        <begin position="281"/>
        <end position="306"/>
    </location>
</feature>
<feature type="transmembrane region" description="Helical" evidence="1">
    <location>
        <begin position="64"/>
        <end position="81"/>
    </location>
</feature>
<dbReference type="PANTHER" id="PTHR43849:SF2">
    <property type="entry name" value="BLL3936 PROTEIN"/>
    <property type="match status" value="1"/>
</dbReference>
<sequence>MAKTIDQVDAQASAEAILEKYDRESNYRRNLGLWTWVVTFIAVALTVFHLYTSYFGTLQTQIQGAVHLGTALGLIFLLYPIKSGLHRKQTGVPWYDVLLAFTSVFVCYYNVFQYEELLKRTVFGYTSLDIIVASLGVLLVLEATRRCVGMPIVIVAALALAYALWGSGIPLFSHRGFSWSILSSDLYFKTDGIFGVPIRVSSTFIFLFLFFGVMLTKTGIGKYFNDLAFALTGRFTGGPAKAAVAASALQGMISGSSIANTVGSGSFTIPMMKKAGYKPEFAAAAEASASTGGQLMPPVMGAAAFIMAEYTGIPYSEIMIYALIPAILYFTGVFLGVHFESKKQGIFGLPADQLPKMKELLIKQGYLLLPLIMIIYTLLSGRTPMRAALIGIAVAFLVSFFSKETRFNLAGVIDALEQGARAALPVIAACASAGIIVGVVVLTGLGAKVAGGIITLADNVLILTLFYTMIACIILGMGLPTTANYIVTATIAAPALISMDVPVMAVHLFVFYFGIVADITPPVCLAAYAGAGIAKANPFKTGINATRLAIAAFIIPYMFVYNPALVLVDYTPSSLVLALISAFVGMVGISSAVMGFLIRRARLWERISLFIAGLCLIDPHFILDIIGYGTIAIMFFIQSRRPVDVEASNSVGQSYGM</sequence>
<feature type="transmembrane region" description="Helical" evidence="1">
    <location>
        <begin position="423"/>
        <end position="447"/>
    </location>
</feature>
<organism evidence="3 4">
    <name type="scientific">Ammoniphilus resinae</name>
    <dbReference type="NCBI Taxonomy" id="861532"/>
    <lineage>
        <taxon>Bacteria</taxon>
        <taxon>Bacillati</taxon>
        <taxon>Bacillota</taxon>
        <taxon>Bacilli</taxon>
        <taxon>Bacillales</taxon>
        <taxon>Paenibacillaceae</taxon>
        <taxon>Aneurinibacillus group</taxon>
        <taxon>Ammoniphilus</taxon>
    </lineage>
</organism>
<dbReference type="Pfam" id="PF11874">
    <property type="entry name" value="DUF3394"/>
    <property type="match status" value="1"/>
</dbReference>
<feature type="transmembrane region" description="Helical" evidence="1">
    <location>
        <begin position="148"/>
        <end position="172"/>
    </location>
</feature>
<dbReference type="InterPro" id="IPR011853">
    <property type="entry name" value="TRAP_DctM-Dct_fused"/>
</dbReference>
<keyword evidence="1" id="KW-0472">Membrane</keyword>
<feature type="transmembrane region" description="Helical" evidence="1">
    <location>
        <begin position="459"/>
        <end position="479"/>
    </location>
</feature>
<feature type="domain" description="TRAP C4-dicarboxylate transport system permease DctM subunit" evidence="2">
    <location>
        <begin position="135"/>
        <end position="572"/>
    </location>
</feature>
<evidence type="ECO:0000313" key="4">
    <source>
        <dbReference type="Proteomes" id="UP001519343"/>
    </source>
</evidence>
<evidence type="ECO:0000256" key="1">
    <source>
        <dbReference type="SAM" id="Phobius"/>
    </source>
</evidence>
<feature type="transmembrane region" description="Helical" evidence="1">
    <location>
        <begin position="574"/>
        <end position="597"/>
    </location>
</feature>
<feature type="transmembrane region" description="Helical" evidence="1">
    <location>
        <begin position="360"/>
        <end position="379"/>
    </location>
</feature>
<dbReference type="InterPro" id="IPR010656">
    <property type="entry name" value="DctM"/>
</dbReference>
<feature type="transmembrane region" description="Helical" evidence="1">
    <location>
        <begin position="491"/>
        <end position="513"/>
    </location>
</feature>
<feature type="transmembrane region" description="Helical" evidence="1">
    <location>
        <begin position="385"/>
        <end position="402"/>
    </location>
</feature>
<feature type="transmembrane region" description="Helical" evidence="1">
    <location>
        <begin position="31"/>
        <end position="52"/>
    </location>
</feature>
<dbReference type="Pfam" id="PF06808">
    <property type="entry name" value="DctM"/>
    <property type="match status" value="1"/>
</dbReference>
<feature type="transmembrane region" description="Helical" evidence="1">
    <location>
        <begin position="548"/>
        <end position="568"/>
    </location>
</feature>
<dbReference type="NCBIfam" id="TIGR02123">
    <property type="entry name" value="TRAP_fused"/>
    <property type="match status" value="1"/>
</dbReference>
<dbReference type="Proteomes" id="UP001519343">
    <property type="component" value="Unassembled WGS sequence"/>
</dbReference>
<dbReference type="InterPro" id="IPR021814">
    <property type="entry name" value="DUF3394"/>
</dbReference>
<feature type="transmembrane region" description="Helical" evidence="1">
    <location>
        <begin position="192"/>
        <end position="215"/>
    </location>
</feature>
<feature type="transmembrane region" description="Helical" evidence="1">
    <location>
        <begin position="609"/>
        <end position="637"/>
    </location>
</feature>
<reference evidence="3 4" key="1">
    <citation type="submission" date="2021-03" db="EMBL/GenBank/DDBJ databases">
        <title>Genomic Encyclopedia of Type Strains, Phase IV (KMG-IV): sequencing the most valuable type-strain genomes for metagenomic binning, comparative biology and taxonomic classification.</title>
        <authorList>
            <person name="Goeker M."/>
        </authorList>
    </citation>
    <scope>NUCLEOTIDE SEQUENCE [LARGE SCALE GENOMIC DNA]</scope>
    <source>
        <strain evidence="3 4">DSM 24738</strain>
    </source>
</reference>
<keyword evidence="4" id="KW-1185">Reference proteome</keyword>
<evidence type="ECO:0000313" key="3">
    <source>
        <dbReference type="EMBL" id="MBP1934063.1"/>
    </source>
</evidence>
<dbReference type="RefSeq" id="WP_209812072.1">
    <property type="nucleotide sequence ID" value="NZ_JAGGKT010000016.1"/>
</dbReference>
<protein>
    <submittedName>
        <fullName evidence="3">TRAP transporter 4TM/12TM fusion protein</fullName>
    </submittedName>
</protein>
<feature type="transmembrane region" description="Helical" evidence="1">
    <location>
        <begin position="519"/>
        <end position="536"/>
    </location>
</feature>
<keyword evidence="1" id="KW-1133">Transmembrane helix</keyword>